<accession>A0A1F5K9T5</accession>
<dbReference type="EMBL" id="MFDE01000038">
    <property type="protein sequence ID" value="OGE37687.1"/>
    <property type="molecule type" value="Genomic_DNA"/>
</dbReference>
<feature type="compositionally biased region" description="Basic and acidic residues" evidence="1">
    <location>
        <begin position="1"/>
        <end position="12"/>
    </location>
</feature>
<reference evidence="2 3" key="1">
    <citation type="journal article" date="2016" name="Nat. Commun.">
        <title>Thousands of microbial genomes shed light on interconnected biogeochemical processes in an aquifer system.</title>
        <authorList>
            <person name="Anantharaman K."/>
            <person name="Brown C.T."/>
            <person name="Hug L.A."/>
            <person name="Sharon I."/>
            <person name="Castelle C.J."/>
            <person name="Probst A.J."/>
            <person name="Thomas B.C."/>
            <person name="Singh A."/>
            <person name="Wilkins M.J."/>
            <person name="Karaoz U."/>
            <person name="Brodie E.L."/>
            <person name="Williams K.H."/>
            <person name="Hubbard S.S."/>
            <person name="Banfield J.F."/>
        </authorList>
    </citation>
    <scope>NUCLEOTIDE SEQUENCE [LARGE SCALE GENOMIC DNA]</scope>
</reference>
<comment type="caution">
    <text evidence="2">The sequence shown here is derived from an EMBL/GenBank/DDBJ whole genome shotgun (WGS) entry which is preliminary data.</text>
</comment>
<gene>
    <name evidence="2" type="ORF">A3F00_04515</name>
</gene>
<proteinExistence type="predicted"/>
<dbReference type="AlphaFoldDB" id="A0A1F5K9T5"/>
<protein>
    <submittedName>
        <fullName evidence="2">Uncharacterized protein</fullName>
    </submittedName>
</protein>
<evidence type="ECO:0000256" key="1">
    <source>
        <dbReference type="SAM" id="MobiDB-lite"/>
    </source>
</evidence>
<feature type="region of interest" description="Disordered" evidence="1">
    <location>
        <begin position="1"/>
        <end position="21"/>
    </location>
</feature>
<dbReference type="Proteomes" id="UP000176527">
    <property type="component" value="Unassembled WGS sequence"/>
</dbReference>
<organism evidence="2 3">
    <name type="scientific">Candidatus Daviesbacteria bacterium RIFCSPHIGHO2_12_FULL_37_11</name>
    <dbReference type="NCBI Taxonomy" id="1797777"/>
    <lineage>
        <taxon>Bacteria</taxon>
        <taxon>Candidatus Daviesiibacteriota</taxon>
    </lineage>
</organism>
<name>A0A1F5K9T5_9BACT</name>
<evidence type="ECO:0000313" key="2">
    <source>
        <dbReference type="EMBL" id="OGE37687.1"/>
    </source>
</evidence>
<sequence>MLNKKIMTEQENKLPNGELSPELSDLLRDESKEAEIKAAIDAAAEEGIFVTRDEVARMLLEKNQIKPTKNIKPL</sequence>
<evidence type="ECO:0000313" key="3">
    <source>
        <dbReference type="Proteomes" id="UP000176527"/>
    </source>
</evidence>